<dbReference type="Pfam" id="PF02673">
    <property type="entry name" value="BacA"/>
    <property type="match status" value="1"/>
</dbReference>
<evidence type="ECO:0000256" key="12">
    <source>
        <dbReference type="ARBA" id="ARBA00032932"/>
    </source>
</evidence>
<dbReference type="GO" id="GO:0008360">
    <property type="term" value="P:regulation of cell shape"/>
    <property type="evidence" value="ECO:0007669"/>
    <property type="project" value="UniProtKB-KW"/>
</dbReference>
<keyword evidence="6 14" id="KW-0812">Transmembrane</keyword>
<evidence type="ECO:0000256" key="9">
    <source>
        <dbReference type="ARBA" id="ARBA00023136"/>
    </source>
</evidence>
<dbReference type="HAMAP" id="MF_01006">
    <property type="entry name" value="Undec_diphosphatase"/>
    <property type="match status" value="1"/>
</dbReference>
<comment type="catalytic activity">
    <reaction evidence="13 14">
        <text>di-trans,octa-cis-undecaprenyl diphosphate + H2O = di-trans,octa-cis-undecaprenyl phosphate + phosphate + H(+)</text>
        <dbReference type="Rhea" id="RHEA:28094"/>
        <dbReference type="ChEBI" id="CHEBI:15377"/>
        <dbReference type="ChEBI" id="CHEBI:15378"/>
        <dbReference type="ChEBI" id="CHEBI:43474"/>
        <dbReference type="ChEBI" id="CHEBI:58405"/>
        <dbReference type="ChEBI" id="CHEBI:60392"/>
        <dbReference type="EC" id="3.6.1.27"/>
    </reaction>
</comment>
<feature type="transmembrane region" description="Helical" evidence="14">
    <location>
        <begin position="189"/>
        <end position="210"/>
    </location>
</feature>
<evidence type="ECO:0000313" key="15">
    <source>
        <dbReference type="EMBL" id="RIA44266.1"/>
    </source>
</evidence>
<evidence type="ECO:0000256" key="4">
    <source>
        <dbReference type="ARBA" id="ARBA00021581"/>
    </source>
</evidence>
<dbReference type="GO" id="GO:0050380">
    <property type="term" value="F:undecaprenyl-diphosphatase activity"/>
    <property type="evidence" value="ECO:0007669"/>
    <property type="project" value="UniProtKB-UniRule"/>
</dbReference>
<evidence type="ECO:0000256" key="6">
    <source>
        <dbReference type="ARBA" id="ARBA00022692"/>
    </source>
</evidence>
<gene>
    <name evidence="14" type="primary">uppP</name>
    <name evidence="15" type="ORF">DFR49_2507</name>
</gene>
<keyword evidence="8 14" id="KW-1133">Transmembrane helix</keyword>
<comment type="miscellaneous">
    <text evidence="14">Bacitracin is thought to be involved in the inhibition of peptidoglycan synthesis by sequestering undecaprenyl diphosphate, thereby reducing the pool of lipid carrier available.</text>
</comment>
<dbReference type="OrthoDB" id="9808289at2"/>
<evidence type="ECO:0000256" key="8">
    <source>
        <dbReference type="ARBA" id="ARBA00022989"/>
    </source>
</evidence>
<feature type="transmembrane region" description="Helical" evidence="14">
    <location>
        <begin position="222"/>
        <end position="244"/>
    </location>
</feature>
<dbReference type="Proteomes" id="UP000266568">
    <property type="component" value="Unassembled WGS sequence"/>
</dbReference>
<name>A0A397P3W4_9SPHN</name>
<evidence type="ECO:0000256" key="14">
    <source>
        <dbReference type="HAMAP-Rule" id="MF_01006"/>
    </source>
</evidence>
<keyword evidence="14" id="KW-0961">Cell wall biogenesis/degradation</keyword>
<organism evidence="15 16">
    <name type="scientific">Hephaestia caeni</name>
    <dbReference type="NCBI Taxonomy" id="645617"/>
    <lineage>
        <taxon>Bacteria</taxon>
        <taxon>Pseudomonadati</taxon>
        <taxon>Pseudomonadota</taxon>
        <taxon>Alphaproteobacteria</taxon>
        <taxon>Sphingomonadales</taxon>
        <taxon>Sphingomonadaceae</taxon>
        <taxon>Hephaestia</taxon>
    </lineage>
</organism>
<accession>A0A397P3W4</accession>
<dbReference type="PANTHER" id="PTHR30622:SF4">
    <property type="entry name" value="UNDECAPRENYL-DIPHOSPHATASE"/>
    <property type="match status" value="1"/>
</dbReference>
<evidence type="ECO:0000256" key="11">
    <source>
        <dbReference type="ARBA" id="ARBA00032707"/>
    </source>
</evidence>
<protein>
    <recommendedName>
        <fullName evidence="4 14">Undecaprenyl-diphosphatase</fullName>
        <ecNumber evidence="3 14">3.6.1.27</ecNumber>
    </recommendedName>
    <alternativeName>
        <fullName evidence="12 14">Bacitracin resistance protein</fullName>
    </alternativeName>
    <alternativeName>
        <fullName evidence="11 14">Undecaprenyl pyrophosphate phosphatase</fullName>
    </alternativeName>
</protein>
<sequence>MDFFQAGLLALVQGITELFPISSLGHAVILPALLGWSIDQSSPGFLPFLVVMHLGTAVALLLYFARDWWSFGQAILVKSSPNARAERAIFGKVMIATVPAAVLGALFEHALRAGFAAPRTAAAILVLNGLLLFAADRRKPIVSRDLAALRWHHALAIGFCQCLALIPGFSRSGMTMAGGYLVGLNHEDAARFSFLTATPIIVGAAVLEVPKLLKQGGHFSSVALFAGVVAGICAWISASVLMRWFRQHEPEAFRPFAFYCMAAGSIALVLLLAR</sequence>
<dbReference type="RefSeq" id="WP_119035939.1">
    <property type="nucleotide sequence ID" value="NZ_QXDC01000003.1"/>
</dbReference>
<evidence type="ECO:0000256" key="13">
    <source>
        <dbReference type="ARBA" id="ARBA00047594"/>
    </source>
</evidence>
<feature type="transmembrane region" description="Helical" evidence="14">
    <location>
        <begin position="88"/>
        <end position="107"/>
    </location>
</feature>
<dbReference type="AlphaFoldDB" id="A0A397P3W4"/>
<evidence type="ECO:0000313" key="16">
    <source>
        <dbReference type="Proteomes" id="UP000266568"/>
    </source>
</evidence>
<reference evidence="15 16" key="1">
    <citation type="submission" date="2018-08" db="EMBL/GenBank/DDBJ databases">
        <title>Genomic Encyclopedia of Type Strains, Phase IV (KMG-IV): sequencing the most valuable type-strain genomes for metagenomic binning, comparative biology and taxonomic classification.</title>
        <authorList>
            <person name="Goeker M."/>
        </authorList>
    </citation>
    <scope>NUCLEOTIDE SEQUENCE [LARGE SCALE GENOMIC DNA]</scope>
    <source>
        <strain evidence="15 16">DSM 25527</strain>
    </source>
</reference>
<feature type="transmembrane region" description="Helical" evidence="14">
    <location>
        <begin position="43"/>
        <end position="65"/>
    </location>
</feature>
<keyword evidence="10 14" id="KW-0046">Antibiotic resistance</keyword>
<evidence type="ECO:0000256" key="1">
    <source>
        <dbReference type="ARBA" id="ARBA00004651"/>
    </source>
</evidence>
<evidence type="ECO:0000256" key="5">
    <source>
        <dbReference type="ARBA" id="ARBA00022475"/>
    </source>
</evidence>
<keyword evidence="14" id="KW-0573">Peptidoglycan synthesis</keyword>
<keyword evidence="7 14" id="KW-0378">Hydrolase</keyword>
<dbReference type="EC" id="3.6.1.27" evidence="3 14"/>
<feature type="transmembrane region" description="Helical" evidence="14">
    <location>
        <begin position="147"/>
        <end position="169"/>
    </location>
</feature>
<comment type="function">
    <text evidence="14">Catalyzes the dephosphorylation of undecaprenyl diphosphate (UPP). Confers resistance to bacitracin.</text>
</comment>
<evidence type="ECO:0000256" key="7">
    <source>
        <dbReference type="ARBA" id="ARBA00022801"/>
    </source>
</evidence>
<feature type="transmembrane region" description="Helical" evidence="14">
    <location>
        <begin position="113"/>
        <end position="135"/>
    </location>
</feature>
<keyword evidence="14" id="KW-0133">Cell shape</keyword>
<keyword evidence="5 14" id="KW-1003">Cell membrane</keyword>
<dbReference type="GO" id="GO:0046677">
    <property type="term" value="P:response to antibiotic"/>
    <property type="evidence" value="ECO:0007669"/>
    <property type="project" value="UniProtKB-UniRule"/>
</dbReference>
<proteinExistence type="inferred from homology"/>
<dbReference type="GO" id="GO:0009252">
    <property type="term" value="P:peptidoglycan biosynthetic process"/>
    <property type="evidence" value="ECO:0007669"/>
    <property type="project" value="UniProtKB-KW"/>
</dbReference>
<keyword evidence="16" id="KW-1185">Reference proteome</keyword>
<dbReference type="InterPro" id="IPR003824">
    <property type="entry name" value="UppP"/>
</dbReference>
<comment type="similarity">
    <text evidence="2 14">Belongs to the UppP family.</text>
</comment>
<comment type="subcellular location">
    <subcellularLocation>
        <location evidence="1 14">Cell membrane</location>
        <topology evidence="1 14">Multi-pass membrane protein</topology>
    </subcellularLocation>
</comment>
<dbReference type="GO" id="GO:0005886">
    <property type="term" value="C:plasma membrane"/>
    <property type="evidence" value="ECO:0007669"/>
    <property type="project" value="UniProtKB-SubCell"/>
</dbReference>
<comment type="caution">
    <text evidence="15">The sequence shown here is derived from an EMBL/GenBank/DDBJ whole genome shotgun (WGS) entry which is preliminary data.</text>
</comment>
<keyword evidence="9 14" id="KW-0472">Membrane</keyword>
<evidence type="ECO:0000256" key="10">
    <source>
        <dbReference type="ARBA" id="ARBA00023251"/>
    </source>
</evidence>
<dbReference type="GO" id="GO:0071555">
    <property type="term" value="P:cell wall organization"/>
    <property type="evidence" value="ECO:0007669"/>
    <property type="project" value="UniProtKB-KW"/>
</dbReference>
<evidence type="ECO:0000256" key="2">
    <source>
        <dbReference type="ARBA" id="ARBA00010621"/>
    </source>
</evidence>
<dbReference type="PANTHER" id="PTHR30622">
    <property type="entry name" value="UNDECAPRENYL-DIPHOSPHATASE"/>
    <property type="match status" value="1"/>
</dbReference>
<evidence type="ECO:0000256" key="3">
    <source>
        <dbReference type="ARBA" id="ARBA00012374"/>
    </source>
</evidence>
<dbReference type="EMBL" id="QXDC01000003">
    <property type="protein sequence ID" value="RIA44266.1"/>
    <property type="molecule type" value="Genomic_DNA"/>
</dbReference>
<feature type="transmembrane region" description="Helical" evidence="14">
    <location>
        <begin position="256"/>
        <end position="273"/>
    </location>
</feature>